<protein>
    <submittedName>
        <fullName evidence="1">Uncharacterized protein</fullName>
    </submittedName>
</protein>
<comment type="caution">
    <text evidence="1">The sequence shown here is derived from an EMBL/GenBank/DDBJ whole genome shotgun (WGS) entry which is preliminary data.</text>
</comment>
<keyword evidence="2" id="KW-1185">Reference proteome</keyword>
<proteinExistence type="predicted"/>
<dbReference type="EMBL" id="JAVRJZ010000032">
    <property type="protein sequence ID" value="KAK2704103.1"/>
    <property type="molecule type" value="Genomic_DNA"/>
</dbReference>
<dbReference type="Proteomes" id="UP001187531">
    <property type="component" value="Unassembled WGS sequence"/>
</dbReference>
<evidence type="ECO:0000313" key="1">
    <source>
        <dbReference type="EMBL" id="KAK2704103.1"/>
    </source>
</evidence>
<reference evidence="1" key="1">
    <citation type="submission" date="2023-07" db="EMBL/GenBank/DDBJ databases">
        <title>Chromosome-level genome assembly of Artemia franciscana.</title>
        <authorList>
            <person name="Jo E."/>
        </authorList>
    </citation>
    <scope>NUCLEOTIDE SEQUENCE</scope>
    <source>
        <tissue evidence="1">Whole body</tissue>
    </source>
</reference>
<gene>
    <name evidence="1" type="ORF">QYM36_017557</name>
</gene>
<sequence>MLTQLYKTLVWPVIEYRNISYIGDCTTMERVQFRANKMMPGLKGKPYKDHIKSFKLPSLSYR</sequence>
<evidence type="ECO:0000313" key="2">
    <source>
        <dbReference type="Proteomes" id="UP001187531"/>
    </source>
</evidence>
<organism evidence="1 2">
    <name type="scientific">Artemia franciscana</name>
    <name type="common">Brine shrimp</name>
    <name type="synonym">Artemia sanfranciscana</name>
    <dbReference type="NCBI Taxonomy" id="6661"/>
    <lineage>
        <taxon>Eukaryota</taxon>
        <taxon>Metazoa</taxon>
        <taxon>Ecdysozoa</taxon>
        <taxon>Arthropoda</taxon>
        <taxon>Crustacea</taxon>
        <taxon>Branchiopoda</taxon>
        <taxon>Anostraca</taxon>
        <taxon>Artemiidae</taxon>
        <taxon>Artemia</taxon>
    </lineage>
</organism>
<name>A0AA88H8G7_ARTSF</name>
<dbReference type="AlphaFoldDB" id="A0AA88H8G7"/>
<feature type="non-terminal residue" evidence="1">
    <location>
        <position position="62"/>
    </location>
</feature>
<accession>A0AA88H8G7</accession>